<gene>
    <name evidence="2" type="ORF">ERS852580_01323</name>
</gene>
<dbReference type="GO" id="GO:0003677">
    <property type="term" value="F:DNA binding"/>
    <property type="evidence" value="ECO:0007669"/>
    <property type="project" value="InterPro"/>
</dbReference>
<dbReference type="Pfam" id="PF13443">
    <property type="entry name" value="HTH_26"/>
    <property type="match status" value="1"/>
</dbReference>
<accession>A0A173SYP6</accession>
<organism evidence="2 3">
    <name type="scientific">Agathobacter rectalis</name>
    <dbReference type="NCBI Taxonomy" id="39491"/>
    <lineage>
        <taxon>Bacteria</taxon>
        <taxon>Bacillati</taxon>
        <taxon>Bacillota</taxon>
        <taxon>Clostridia</taxon>
        <taxon>Lachnospirales</taxon>
        <taxon>Lachnospiraceae</taxon>
        <taxon>Agathobacter</taxon>
    </lineage>
</organism>
<dbReference type="RefSeq" id="WP_055195787.1">
    <property type="nucleotide sequence ID" value="NZ_CP143947.1"/>
</dbReference>
<dbReference type="EMBL" id="CYXM01000005">
    <property type="protein sequence ID" value="CUM95824.1"/>
    <property type="molecule type" value="Genomic_DNA"/>
</dbReference>
<dbReference type="AlphaFoldDB" id="A0A173SYP6"/>
<dbReference type="InterPro" id="IPR010982">
    <property type="entry name" value="Lambda_DNA-bd_dom_sf"/>
</dbReference>
<name>A0A173SYP6_9FIRM</name>
<dbReference type="InterPro" id="IPR001387">
    <property type="entry name" value="Cro/C1-type_HTH"/>
</dbReference>
<dbReference type="SUPFAM" id="SSF47413">
    <property type="entry name" value="lambda repressor-like DNA-binding domains"/>
    <property type="match status" value="1"/>
</dbReference>
<reference evidence="2 3" key="1">
    <citation type="submission" date="2015-09" db="EMBL/GenBank/DDBJ databases">
        <authorList>
            <consortium name="Pathogen Informatics"/>
        </authorList>
    </citation>
    <scope>NUCLEOTIDE SEQUENCE [LARGE SCALE GENOMIC DNA]</scope>
    <source>
        <strain evidence="2 3">2789STDY5834968</strain>
    </source>
</reference>
<dbReference type="OrthoDB" id="9807880at2"/>
<sequence length="73" mass="8436">MIKFDKLFKTLKENGISQYSLYTHYGISRAQIQRLKTNQSVTTHTLNVILNILGEGFTLNDIAEFTPDEKEEE</sequence>
<proteinExistence type="predicted"/>
<protein>
    <recommendedName>
        <fullName evidence="1">HTH cro/C1-type domain-containing protein</fullName>
    </recommendedName>
</protein>
<evidence type="ECO:0000313" key="2">
    <source>
        <dbReference type="EMBL" id="CUM95824.1"/>
    </source>
</evidence>
<evidence type="ECO:0000259" key="1">
    <source>
        <dbReference type="Pfam" id="PF13443"/>
    </source>
</evidence>
<dbReference type="Proteomes" id="UP000095673">
    <property type="component" value="Unassembled WGS sequence"/>
</dbReference>
<feature type="domain" description="HTH cro/C1-type" evidence="1">
    <location>
        <begin position="7"/>
        <end position="68"/>
    </location>
</feature>
<evidence type="ECO:0000313" key="3">
    <source>
        <dbReference type="Proteomes" id="UP000095673"/>
    </source>
</evidence>